<proteinExistence type="predicted"/>
<dbReference type="EMBL" id="VCYH01000005">
    <property type="protein sequence ID" value="MDN7025014.1"/>
    <property type="molecule type" value="Genomic_DNA"/>
</dbReference>
<accession>A0ABT8MAQ4</accession>
<dbReference type="InterPro" id="IPR029058">
    <property type="entry name" value="AB_hydrolase_fold"/>
</dbReference>
<reference evidence="1" key="1">
    <citation type="submission" date="2019-05" db="EMBL/GenBank/DDBJ databases">
        <title>Methanoculleus sp. FWC-SCC1, a methanogenic archaeon isolated from deep marine cold seep.</title>
        <authorList>
            <person name="Chen Y.-W."/>
            <person name="Chen S.-C."/>
            <person name="Teng N.-H."/>
            <person name="Lai M.-C."/>
        </authorList>
    </citation>
    <scope>NUCLEOTIDE SEQUENCE</scope>
    <source>
        <strain evidence="1">FWC-SCC1</strain>
    </source>
</reference>
<dbReference type="InterPro" id="IPR050261">
    <property type="entry name" value="FrsA_esterase"/>
</dbReference>
<keyword evidence="1" id="KW-0378">Hydrolase</keyword>
<dbReference type="PANTHER" id="PTHR22946:SF0">
    <property type="entry name" value="DIENELACTONE HYDROLASE DOMAIN-CONTAINING PROTEIN"/>
    <property type="match status" value="1"/>
</dbReference>
<comment type="caution">
    <text evidence="1">The sequence shown here is derived from an EMBL/GenBank/DDBJ whole genome shotgun (WGS) entry which is preliminary data.</text>
</comment>
<protein>
    <submittedName>
        <fullName evidence="1">Alpha/beta hydrolase</fullName>
    </submittedName>
</protein>
<dbReference type="PANTHER" id="PTHR22946">
    <property type="entry name" value="DIENELACTONE HYDROLASE DOMAIN-CONTAINING PROTEIN-RELATED"/>
    <property type="match status" value="1"/>
</dbReference>
<dbReference type="Proteomes" id="UP001168338">
    <property type="component" value="Unassembled WGS sequence"/>
</dbReference>
<dbReference type="RefSeq" id="WP_301664145.1">
    <property type="nucleotide sequence ID" value="NZ_VCYH01000005.1"/>
</dbReference>
<organism evidence="1 2">
    <name type="scientific">Methanoculleus frigidifontis</name>
    <dbReference type="NCBI Taxonomy" id="2584085"/>
    <lineage>
        <taxon>Archaea</taxon>
        <taxon>Methanobacteriati</taxon>
        <taxon>Methanobacteriota</taxon>
        <taxon>Stenosarchaea group</taxon>
        <taxon>Methanomicrobia</taxon>
        <taxon>Methanomicrobiales</taxon>
        <taxon>Methanomicrobiaceae</taxon>
        <taxon>Methanoculleus</taxon>
    </lineage>
</organism>
<evidence type="ECO:0000313" key="1">
    <source>
        <dbReference type="EMBL" id="MDN7025014.1"/>
    </source>
</evidence>
<sequence>MLRPLLLVIMLLFAAGCLGTPAPEESSYAVDEDGHLTLAAPPPDAAVTVLEEQGCVTVSSVIFRNGNGTDVHALLAEPDRPGMAIVFAPGAGVPAEAHRERAVRYAEAGIAFLVVDIRGNGGETPGEPFNLDMDYHRFAGGEWPQYYRIVADLSGARQVLAGRTGVPVVAMGSSNGGRYAAVAAATDPGFAGYIGISTSGFGRAGDGYTGDARRFLLSIDPDACVARITPRSVTIFHAEGDPIIPYADGQALFDHAGEPKECIAFNGTHGICSEVDDSVIAESAQFYAPVNETYGSLKSW</sequence>
<dbReference type="SUPFAM" id="SSF53474">
    <property type="entry name" value="alpha/beta-Hydrolases"/>
    <property type="match status" value="1"/>
</dbReference>
<name>A0ABT8MAQ4_9EURY</name>
<dbReference type="Gene3D" id="3.40.50.1820">
    <property type="entry name" value="alpha/beta hydrolase"/>
    <property type="match status" value="1"/>
</dbReference>
<keyword evidence="2" id="KW-1185">Reference proteome</keyword>
<gene>
    <name evidence="1" type="ORF">FGU65_08960</name>
</gene>
<dbReference type="GO" id="GO:0016787">
    <property type="term" value="F:hydrolase activity"/>
    <property type="evidence" value="ECO:0007669"/>
    <property type="project" value="UniProtKB-KW"/>
</dbReference>
<evidence type="ECO:0000313" key="2">
    <source>
        <dbReference type="Proteomes" id="UP001168338"/>
    </source>
</evidence>
<dbReference type="PROSITE" id="PS51257">
    <property type="entry name" value="PROKAR_LIPOPROTEIN"/>
    <property type="match status" value="1"/>
</dbReference>